<keyword evidence="3" id="KW-1185">Reference proteome</keyword>
<evidence type="ECO:0000313" key="2">
    <source>
        <dbReference type="EMBL" id="KAL0063359.1"/>
    </source>
</evidence>
<feature type="region of interest" description="Disordered" evidence="1">
    <location>
        <begin position="78"/>
        <end position="115"/>
    </location>
</feature>
<dbReference type="EMBL" id="JBBXMP010000083">
    <property type="protein sequence ID" value="KAL0063359.1"/>
    <property type="molecule type" value="Genomic_DNA"/>
</dbReference>
<sequence length="121" mass="13465">MHDYQVARGFDPTTPDFARFLGYPVYKVTSNDQARFKVIHNDGREFIVEAGIAANGASLPASDFPEETKASQSLYECYPGHELETSDPENEVNNDFHSDHETADPRDTGPSDVNDLCLRLA</sequence>
<evidence type="ECO:0000313" key="3">
    <source>
        <dbReference type="Proteomes" id="UP001437256"/>
    </source>
</evidence>
<protein>
    <submittedName>
        <fullName evidence="2">Uncharacterized protein</fullName>
    </submittedName>
</protein>
<reference evidence="2 3" key="1">
    <citation type="submission" date="2024-05" db="EMBL/GenBank/DDBJ databases">
        <title>A draft genome resource for the thread blight pathogen Marasmius tenuissimus strain MS-2.</title>
        <authorList>
            <person name="Yulfo-Soto G.E."/>
            <person name="Baruah I.K."/>
            <person name="Amoako-Attah I."/>
            <person name="Bukari Y."/>
            <person name="Meinhardt L.W."/>
            <person name="Bailey B.A."/>
            <person name="Cohen S.P."/>
        </authorList>
    </citation>
    <scope>NUCLEOTIDE SEQUENCE [LARGE SCALE GENOMIC DNA]</scope>
    <source>
        <strain evidence="2 3">MS-2</strain>
    </source>
</reference>
<name>A0ABR2ZQT1_9AGAR</name>
<comment type="caution">
    <text evidence="2">The sequence shown here is derived from an EMBL/GenBank/DDBJ whole genome shotgun (WGS) entry which is preliminary data.</text>
</comment>
<dbReference type="Proteomes" id="UP001437256">
    <property type="component" value="Unassembled WGS sequence"/>
</dbReference>
<feature type="compositionally biased region" description="Basic and acidic residues" evidence="1">
    <location>
        <begin position="94"/>
        <end position="109"/>
    </location>
</feature>
<proteinExistence type="predicted"/>
<evidence type="ECO:0000256" key="1">
    <source>
        <dbReference type="SAM" id="MobiDB-lite"/>
    </source>
</evidence>
<gene>
    <name evidence="2" type="ORF">AAF712_009754</name>
</gene>
<accession>A0ABR2ZQT1</accession>
<organism evidence="2 3">
    <name type="scientific">Marasmius tenuissimus</name>
    <dbReference type="NCBI Taxonomy" id="585030"/>
    <lineage>
        <taxon>Eukaryota</taxon>
        <taxon>Fungi</taxon>
        <taxon>Dikarya</taxon>
        <taxon>Basidiomycota</taxon>
        <taxon>Agaricomycotina</taxon>
        <taxon>Agaricomycetes</taxon>
        <taxon>Agaricomycetidae</taxon>
        <taxon>Agaricales</taxon>
        <taxon>Marasmiineae</taxon>
        <taxon>Marasmiaceae</taxon>
        <taxon>Marasmius</taxon>
    </lineage>
</organism>